<dbReference type="GO" id="GO:0008168">
    <property type="term" value="F:methyltransferase activity"/>
    <property type="evidence" value="ECO:0007669"/>
    <property type="project" value="UniProtKB-KW"/>
</dbReference>
<gene>
    <name evidence="7" type="ORF">IC617_03690</name>
</gene>
<organism evidence="7 8">
    <name type="scientific">Neiella litorisoli</name>
    <dbReference type="NCBI Taxonomy" id="2771431"/>
    <lineage>
        <taxon>Bacteria</taxon>
        <taxon>Pseudomonadati</taxon>
        <taxon>Pseudomonadota</taxon>
        <taxon>Gammaproteobacteria</taxon>
        <taxon>Alteromonadales</taxon>
        <taxon>Echinimonadaceae</taxon>
        <taxon>Neiella</taxon>
    </lineage>
</organism>
<dbReference type="CDD" id="cd02440">
    <property type="entry name" value="AdoMet_MTases"/>
    <property type="match status" value="1"/>
</dbReference>
<accession>A0A8J6QPB6</accession>
<keyword evidence="4" id="KW-0949">S-adenosyl-L-methionine</keyword>
<feature type="active site" evidence="6">
    <location>
        <position position="397"/>
    </location>
</feature>
<dbReference type="PANTHER" id="PTHR43667">
    <property type="entry name" value="CYCLOPROPANE-FATTY-ACYL-PHOSPHOLIPID SYNTHASE"/>
    <property type="match status" value="1"/>
</dbReference>
<keyword evidence="2 7" id="KW-0489">Methyltransferase</keyword>
<dbReference type="InterPro" id="IPR029063">
    <property type="entry name" value="SAM-dependent_MTases_sf"/>
</dbReference>
<sequence>MTSETSVAEQDNIAGTQPNISAVAPKLLTRMLVGLLQQLKVGQLTLRDQNGWQQTYGDSHSDLAAEIIVTDSQFYKAVVSGGSIGAAEAYMNGWWDSPDLTQVIRLMAANMATLDAIESQASPLKRLAMKLVHKFNGNTVSGSKRNIAHHYDLSNAFYQLFLDETMMYSSGVYPDAEASLLQASEHKLKLVCDDLALTEQDHLLEIGTGWGGLACFAAKNYGCQVTTTTISDAQYQFACKRVKEAGLEHRVTVLKEDYRKLQGQYSKLISIEMIEAVGYEHLSTFFERCSSLVKDNGKMLLQVITIADQREQYYRRNVDFIQRYIFPGGYLPSLAVLADKVAQYSDLAIRQVRDIGLDYARTLQDWRHNFDGQLEQVKALGFDDRFIRMWRFYLCYCEGGFQERSISTVQMVLDKPLR</sequence>
<dbReference type="InterPro" id="IPR003333">
    <property type="entry name" value="CMAS"/>
</dbReference>
<proteinExistence type="inferred from homology"/>
<keyword evidence="5" id="KW-0443">Lipid metabolism</keyword>
<dbReference type="Pfam" id="PF02353">
    <property type="entry name" value="CMAS"/>
    <property type="match status" value="1"/>
</dbReference>
<comment type="similarity">
    <text evidence="1">Belongs to the CFA/CMAS family.</text>
</comment>
<evidence type="ECO:0000256" key="3">
    <source>
        <dbReference type="ARBA" id="ARBA00022679"/>
    </source>
</evidence>
<protein>
    <submittedName>
        <fullName evidence="7">Class I SAM-dependent methyltransferase</fullName>
    </submittedName>
</protein>
<dbReference type="SUPFAM" id="SSF53335">
    <property type="entry name" value="S-adenosyl-L-methionine-dependent methyltransferases"/>
    <property type="match status" value="1"/>
</dbReference>
<evidence type="ECO:0000256" key="4">
    <source>
        <dbReference type="ARBA" id="ARBA00022691"/>
    </source>
</evidence>
<name>A0A8J6QPB6_9GAMM</name>
<dbReference type="PANTHER" id="PTHR43667:SF2">
    <property type="entry name" value="FATTY ACID C-METHYL TRANSFERASE"/>
    <property type="match status" value="1"/>
</dbReference>
<reference evidence="7" key="1">
    <citation type="submission" date="2020-09" db="EMBL/GenBank/DDBJ databases">
        <title>A novel bacterium of genus Neiella, isolated from South China Sea.</title>
        <authorList>
            <person name="Huang H."/>
            <person name="Mo K."/>
            <person name="Hu Y."/>
        </authorList>
    </citation>
    <scope>NUCLEOTIDE SEQUENCE</scope>
    <source>
        <strain evidence="7">HB171785</strain>
    </source>
</reference>
<evidence type="ECO:0000256" key="1">
    <source>
        <dbReference type="ARBA" id="ARBA00010815"/>
    </source>
</evidence>
<evidence type="ECO:0000256" key="2">
    <source>
        <dbReference type="ARBA" id="ARBA00022603"/>
    </source>
</evidence>
<evidence type="ECO:0000256" key="5">
    <source>
        <dbReference type="ARBA" id="ARBA00023098"/>
    </source>
</evidence>
<dbReference type="Gene3D" id="3.40.50.150">
    <property type="entry name" value="Vaccinia Virus protein VP39"/>
    <property type="match status" value="1"/>
</dbReference>
<dbReference type="PIRSF" id="PIRSF003085">
    <property type="entry name" value="CMAS"/>
    <property type="match status" value="1"/>
</dbReference>
<dbReference type="EMBL" id="JACXAF010000003">
    <property type="protein sequence ID" value="MBD1388521.1"/>
    <property type="molecule type" value="Genomic_DNA"/>
</dbReference>
<dbReference type="Proteomes" id="UP000638014">
    <property type="component" value="Unassembled WGS sequence"/>
</dbReference>
<dbReference type="RefSeq" id="WP_191143623.1">
    <property type="nucleotide sequence ID" value="NZ_JACXAF010000003.1"/>
</dbReference>
<dbReference type="AlphaFoldDB" id="A0A8J6QPB6"/>
<keyword evidence="3" id="KW-0808">Transferase</keyword>
<comment type="caution">
    <text evidence="7">The sequence shown here is derived from an EMBL/GenBank/DDBJ whole genome shotgun (WGS) entry which is preliminary data.</text>
</comment>
<dbReference type="InterPro" id="IPR050723">
    <property type="entry name" value="CFA/CMAS"/>
</dbReference>
<dbReference type="GO" id="GO:0008610">
    <property type="term" value="P:lipid biosynthetic process"/>
    <property type="evidence" value="ECO:0007669"/>
    <property type="project" value="InterPro"/>
</dbReference>
<evidence type="ECO:0000313" key="7">
    <source>
        <dbReference type="EMBL" id="MBD1388521.1"/>
    </source>
</evidence>
<dbReference type="GO" id="GO:0032259">
    <property type="term" value="P:methylation"/>
    <property type="evidence" value="ECO:0007669"/>
    <property type="project" value="UniProtKB-KW"/>
</dbReference>
<evidence type="ECO:0000313" key="8">
    <source>
        <dbReference type="Proteomes" id="UP000638014"/>
    </source>
</evidence>
<evidence type="ECO:0000256" key="6">
    <source>
        <dbReference type="PIRSR" id="PIRSR003085-1"/>
    </source>
</evidence>
<keyword evidence="8" id="KW-1185">Reference proteome</keyword>